<dbReference type="EMBL" id="CP000230">
    <property type="protein sequence ID" value="ABC24479.1"/>
    <property type="molecule type" value="Genomic_DNA"/>
</dbReference>
<evidence type="ECO:0000313" key="5">
    <source>
        <dbReference type="EMBL" id="ABC24479.1"/>
    </source>
</evidence>
<dbReference type="Gene3D" id="3.30.70.920">
    <property type="match status" value="1"/>
</dbReference>
<dbReference type="SUPFAM" id="SSF46785">
    <property type="entry name" value="Winged helix' DNA-binding domain"/>
    <property type="match status" value="1"/>
</dbReference>
<dbReference type="GO" id="GO:0043565">
    <property type="term" value="F:sequence-specific DNA binding"/>
    <property type="evidence" value="ECO:0007669"/>
    <property type="project" value="InterPro"/>
</dbReference>
<dbReference type="CDD" id="cd00090">
    <property type="entry name" value="HTH_ARSR"/>
    <property type="match status" value="1"/>
</dbReference>
<evidence type="ECO:0000259" key="4">
    <source>
        <dbReference type="PROSITE" id="PS50956"/>
    </source>
</evidence>
<dbReference type="SMART" id="SM00344">
    <property type="entry name" value="HTH_ASNC"/>
    <property type="match status" value="1"/>
</dbReference>
<dbReference type="PANTHER" id="PTHR30154:SF46">
    <property type="entry name" value="TRANSCRIPTIONAL REGULATORY PROTEIN"/>
    <property type="match status" value="1"/>
</dbReference>
<keyword evidence="6" id="KW-1185">Reference proteome</keyword>
<evidence type="ECO:0000256" key="1">
    <source>
        <dbReference type="ARBA" id="ARBA00023015"/>
    </source>
</evidence>
<dbReference type="InterPro" id="IPR036388">
    <property type="entry name" value="WH-like_DNA-bd_sf"/>
</dbReference>
<accession>Q2RN16</accession>
<keyword evidence="2" id="KW-0238">DNA-binding</keyword>
<sequence length="174" mass="19283">MRLCTTFRRKSSEFSWIVPMVALDTLDRKILRALQCDGRITNTELAERIGLSASACLRRVKRLEDEGVIGGYTAVLDQIALGKPASIFVEITLASQSEASLSAFEAAVRVCPEVMECHLMSGSADYLLRFVAADTLDFERIHKIYLTRLPGVARIRSAFSLRTVSRRAGFPLGD</sequence>
<dbReference type="InterPro" id="IPR036390">
    <property type="entry name" value="WH_DNA-bd_sf"/>
</dbReference>
<dbReference type="EnsemblBacteria" id="ABC24479">
    <property type="protein sequence ID" value="ABC24479"/>
    <property type="gene ID" value="Rru_A3685"/>
</dbReference>
<keyword evidence="1" id="KW-0805">Transcription regulation</keyword>
<evidence type="ECO:0000256" key="2">
    <source>
        <dbReference type="ARBA" id="ARBA00023125"/>
    </source>
</evidence>
<dbReference type="Proteomes" id="UP000001929">
    <property type="component" value="Chromosome"/>
</dbReference>
<dbReference type="Gene3D" id="1.10.10.10">
    <property type="entry name" value="Winged helix-like DNA-binding domain superfamily/Winged helix DNA-binding domain"/>
    <property type="match status" value="1"/>
</dbReference>
<dbReference type="PROSITE" id="PS00519">
    <property type="entry name" value="HTH_ASNC_1"/>
    <property type="match status" value="1"/>
</dbReference>
<organism evidence="5 6">
    <name type="scientific">Rhodospirillum rubrum (strain ATCC 11170 / ATH 1.1.1 / DSM 467 / LMG 4362 / NCIMB 8255 / S1)</name>
    <dbReference type="NCBI Taxonomy" id="269796"/>
    <lineage>
        <taxon>Bacteria</taxon>
        <taxon>Pseudomonadati</taxon>
        <taxon>Pseudomonadota</taxon>
        <taxon>Alphaproteobacteria</taxon>
        <taxon>Rhodospirillales</taxon>
        <taxon>Rhodospirillaceae</taxon>
        <taxon>Rhodospirillum</taxon>
    </lineage>
</organism>
<evidence type="ECO:0000256" key="3">
    <source>
        <dbReference type="ARBA" id="ARBA00023163"/>
    </source>
</evidence>
<dbReference type="PROSITE" id="PS50956">
    <property type="entry name" value="HTH_ASNC_2"/>
    <property type="match status" value="1"/>
</dbReference>
<dbReference type="GO" id="GO:0006355">
    <property type="term" value="P:regulation of DNA-templated transcription"/>
    <property type="evidence" value="ECO:0007669"/>
    <property type="project" value="UniProtKB-ARBA"/>
</dbReference>
<dbReference type="InterPro" id="IPR000485">
    <property type="entry name" value="AsnC-type_HTH_dom"/>
</dbReference>
<dbReference type="eggNOG" id="COG1522">
    <property type="taxonomic scope" value="Bacteria"/>
</dbReference>
<proteinExistence type="predicted"/>
<dbReference type="InterPro" id="IPR019888">
    <property type="entry name" value="Tscrpt_reg_AsnC-like"/>
</dbReference>
<dbReference type="InterPro" id="IPR019885">
    <property type="entry name" value="Tscrpt_reg_HTH_AsnC-type_CS"/>
</dbReference>
<dbReference type="PANTHER" id="PTHR30154">
    <property type="entry name" value="LEUCINE-RESPONSIVE REGULATORY PROTEIN"/>
    <property type="match status" value="1"/>
</dbReference>
<dbReference type="GO" id="GO:0005829">
    <property type="term" value="C:cytosol"/>
    <property type="evidence" value="ECO:0007669"/>
    <property type="project" value="TreeGrafter"/>
</dbReference>
<dbReference type="InterPro" id="IPR011991">
    <property type="entry name" value="ArsR-like_HTH"/>
</dbReference>
<dbReference type="PATRIC" id="fig|269796.9.peg.3808"/>
<feature type="domain" description="HTH asnC-type" evidence="4">
    <location>
        <begin position="23"/>
        <end position="84"/>
    </location>
</feature>
<dbReference type="InterPro" id="IPR011008">
    <property type="entry name" value="Dimeric_a/b-barrel"/>
</dbReference>
<dbReference type="KEGG" id="rru:Rru_A3685"/>
<protein>
    <submittedName>
        <fullName evidence="5">Transcriptional regulator, AsnC family</fullName>
    </submittedName>
</protein>
<keyword evidence="3" id="KW-0804">Transcription</keyword>
<dbReference type="PhylomeDB" id="Q2RN16"/>
<name>Q2RN16_RHORT</name>
<gene>
    <name evidence="5" type="ordered locus">Rru_A3685</name>
</gene>
<dbReference type="InterPro" id="IPR019887">
    <property type="entry name" value="Tscrpt_reg_AsnC/Lrp_C"/>
</dbReference>
<dbReference type="SUPFAM" id="SSF54909">
    <property type="entry name" value="Dimeric alpha+beta barrel"/>
    <property type="match status" value="1"/>
</dbReference>
<dbReference type="FunFam" id="1.10.10.10:FF:000186">
    <property type="entry name" value="AsnC family transcriptional regulator"/>
    <property type="match status" value="1"/>
</dbReference>
<dbReference type="GO" id="GO:0043200">
    <property type="term" value="P:response to amino acid"/>
    <property type="evidence" value="ECO:0007669"/>
    <property type="project" value="TreeGrafter"/>
</dbReference>
<reference evidence="5 6" key="1">
    <citation type="journal article" date="2011" name="Stand. Genomic Sci.">
        <title>Complete genome sequence of Rhodospirillum rubrum type strain (S1).</title>
        <authorList>
            <person name="Munk A.C."/>
            <person name="Copeland A."/>
            <person name="Lucas S."/>
            <person name="Lapidus A."/>
            <person name="Del Rio T.G."/>
            <person name="Barry K."/>
            <person name="Detter J.C."/>
            <person name="Hammon N."/>
            <person name="Israni S."/>
            <person name="Pitluck S."/>
            <person name="Brettin T."/>
            <person name="Bruce D."/>
            <person name="Han C."/>
            <person name="Tapia R."/>
            <person name="Gilna P."/>
            <person name="Schmutz J."/>
            <person name="Larimer F."/>
            <person name="Land M."/>
            <person name="Kyrpides N.C."/>
            <person name="Mavromatis K."/>
            <person name="Richardson P."/>
            <person name="Rohde M."/>
            <person name="Goker M."/>
            <person name="Klenk H.P."/>
            <person name="Zhang Y."/>
            <person name="Roberts G.P."/>
            <person name="Reslewic S."/>
            <person name="Schwartz D.C."/>
        </authorList>
    </citation>
    <scope>NUCLEOTIDE SEQUENCE [LARGE SCALE GENOMIC DNA]</scope>
    <source>
        <strain evidence="6">ATCC 11170 / ATH 1.1.1 / DSM 467 / LMG 4362 / NCIMB 8255 / S1</strain>
    </source>
</reference>
<dbReference type="STRING" id="269796.Rru_A3685"/>
<evidence type="ECO:0000313" key="6">
    <source>
        <dbReference type="Proteomes" id="UP000001929"/>
    </source>
</evidence>
<dbReference type="HOGENOM" id="CLU_091233_0_3_5"/>
<dbReference type="Pfam" id="PF01037">
    <property type="entry name" value="AsnC_trans_reg"/>
    <property type="match status" value="1"/>
</dbReference>
<dbReference type="Pfam" id="PF13412">
    <property type="entry name" value="HTH_24"/>
    <property type="match status" value="1"/>
</dbReference>
<dbReference type="PRINTS" id="PR00033">
    <property type="entry name" value="HTHASNC"/>
</dbReference>
<dbReference type="AlphaFoldDB" id="Q2RN16"/>